<keyword evidence="4" id="KW-1185">Reference proteome</keyword>
<proteinExistence type="predicted"/>
<dbReference type="PANTHER" id="PTHR38644:SF1">
    <property type="entry name" value="EXPRESSED PROTEIN"/>
    <property type="match status" value="1"/>
</dbReference>
<feature type="coiled-coil region" evidence="1">
    <location>
        <begin position="648"/>
        <end position="682"/>
    </location>
</feature>
<evidence type="ECO:0000256" key="1">
    <source>
        <dbReference type="SAM" id="Coils"/>
    </source>
</evidence>
<dbReference type="AlphaFoldDB" id="A0A0C3M2X4"/>
<dbReference type="Pfam" id="PF23868">
    <property type="entry name" value="Mmc1_C"/>
    <property type="match status" value="1"/>
</dbReference>
<name>A0A0C3M2X4_9AGAM</name>
<protein>
    <recommendedName>
        <fullName evidence="2">Mmc1 C-terminal domain-containing protein</fullName>
    </recommendedName>
</protein>
<dbReference type="Proteomes" id="UP000054248">
    <property type="component" value="Unassembled WGS sequence"/>
</dbReference>
<sequence>MKPATTKVIRITARPSEGLRWARSLIKTASTAAALSPSSSTSPPKLPAEPVELPLRLATRNLLKSSIDLAKRTVERPTPLENAVNQSLRDLEVARKPVVAFCGDSKSGLHDIVTALLEEPLSNDQTRRNALVGRFDDRTSSGVSQNTLRIRSSDSLDRTGNVLSLRSSWLSSHGFDLLELPITSTPVSLLSDLVSADHIILITDNIRFSSQPSFASYIKLLANHPSLQIVLNRINKSTTAFQDEYTLASEIKSILEEETNAENRHETTFKISVVSSNDALEAIDIFRSVENSSNATAAAKAASMELYQAKHKASSISDLSSSLVSALPPTGSGTSSPSDEFLTQSRTGAFIASHVLASCQSSIDSASAELMGAERRVKNLREVLRAELLAAQREFFDSSSQTLGSPEPPVEQRKVFDGAEDMFVVDDSLSKSRRDVERILERYTWWNLPWRVDDLQDEVVGAVAEHYAKDLRANVHFHSGKLSFLSKTLSEESERTVAFPPTSPFNSAILQNTLSQISRSSSPHFSPPILTPISSRQSQISTHLVPQLQSRAERVVASFYALSFGSLGAAWASSPILFDVLGMETAIGVGALGVATSLRVVLLRGWERAVKKWWEGWDRVGEGLGRDVKVAYDEQVVPQLTRKPNAAANGLQELVEKREKDVAEVEEEMKGLTHTLEALQARIK</sequence>
<organism evidence="3 4">
    <name type="scientific">Tulasnella calospora MUT 4182</name>
    <dbReference type="NCBI Taxonomy" id="1051891"/>
    <lineage>
        <taxon>Eukaryota</taxon>
        <taxon>Fungi</taxon>
        <taxon>Dikarya</taxon>
        <taxon>Basidiomycota</taxon>
        <taxon>Agaricomycotina</taxon>
        <taxon>Agaricomycetes</taxon>
        <taxon>Cantharellales</taxon>
        <taxon>Tulasnellaceae</taxon>
        <taxon>Tulasnella</taxon>
    </lineage>
</organism>
<feature type="domain" description="Mmc1 C-terminal" evidence="2">
    <location>
        <begin position="441"/>
        <end position="615"/>
    </location>
</feature>
<dbReference type="InterPro" id="IPR056196">
    <property type="entry name" value="Mmc1_C"/>
</dbReference>
<dbReference type="PANTHER" id="PTHR38644">
    <property type="entry name" value="EXPRESSED PROTEIN"/>
    <property type="match status" value="1"/>
</dbReference>
<evidence type="ECO:0000313" key="3">
    <source>
        <dbReference type="EMBL" id="KIO28052.1"/>
    </source>
</evidence>
<reference evidence="4" key="2">
    <citation type="submission" date="2015-01" db="EMBL/GenBank/DDBJ databases">
        <title>Evolutionary Origins and Diversification of the Mycorrhizal Mutualists.</title>
        <authorList>
            <consortium name="DOE Joint Genome Institute"/>
            <consortium name="Mycorrhizal Genomics Consortium"/>
            <person name="Kohler A."/>
            <person name="Kuo A."/>
            <person name="Nagy L.G."/>
            <person name="Floudas D."/>
            <person name="Copeland A."/>
            <person name="Barry K.W."/>
            <person name="Cichocki N."/>
            <person name="Veneault-Fourrey C."/>
            <person name="LaButti K."/>
            <person name="Lindquist E.A."/>
            <person name="Lipzen A."/>
            <person name="Lundell T."/>
            <person name="Morin E."/>
            <person name="Murat C."/>
            <person name="Riley R."/>
            <person name="Ohm R."/>
            <person name="Sun H."/>
            <person name="Tunlid A."/>
            <person name="Henrissat B."/>
            <person name="Grigoriev I.V."/>
            <person name="Hibbett D.S."/>
            <person name="Martin F."/>
        </authorList>
    </citation>
    <scope>NUCLEOTIDE SEQUENCE [LARGE SCALE GENOMIC DNA]</scope>
    <source>
        <strain evidence="4">MUT 4182</strain>
    </source>
</reference>
<evidence type="ECO:0000313" key="4">
    <source>
        <dbReference type="Proteomes" id="UP000054248"/>
    </source>
</evidence>
<reference evidence="3 4" key="1">
    <citation type="submission" date="2014-04" db="EMBL/GenBank/DDBJ databases">
        <authorList>
            <consortium name="DOE Joint Genome Institute"/>
            <person name="Kuo A."/>
            <person name="Girlanda M."/>
            <person name="Perotto S."/>
            <person name="Kohler A."/>
            <person name="Nagy L.G."/>
            <person name="Floudas D."/>
            <person name="Copeland A."/>
            <person name="Barry K.W."/>
            <person name="Cichocki N."/>
            <person name="Veneault-Fourrey C."/>
            <person name="LaButti K."/>
            <person name="Lindquist E.A."/>
            <person name="Lipzen A."/>
            <person name="Lundell T."/>
            <person name="Morin E."/>
            <person name="Murat C."/>
            <person name="Sun H."/>
            <person name="Tunlid A."/>
            <person name="Henrissat B."/>
            <person name="Grigoriev I.V."/>
            <person name="Hibbett D.S."/>
            <person name="Martin F."/>
            <person name="Nordberg H.P."/>
            <person name="Cantor M.N."/>
            <person name="Hua S.X."/>
        </authorList>
    </citation>
    <scope>NUCLEOTIDE SEQUENCE [LARGE SCALE GENOMIC DNA]</scope>
    <source>
        <strain evidence="3 4">MUT 4182</strain>
    </source>
</reference>
<dbReference type="EMBL" id="KN822999">
    <property type="protein sequence ID" value="KIO28052.1"/>
    <property type="molecule type" value="Genomic_DNA"/>
</dbReference>
<gene>
    <name evidence="3" type="ORF">M407DRAFT_22684</name>
</gene>
<dbReference type="OrthoDB" id="5319015at2759"/>
<dbReference type="HOGENOM" id="CLU_019469_0_0_1"/>
<evidence type="ECO:0000259" key="2">
    <source>
        <dbReference type="Pfam" id="PF23868"/>
    </source>
</evidence>
<keyword evidence="1" id="KW-0175">Coiled coil</keyword>
<accession>A0A0C3M2X4</accession>